<dbReference type="Proteomes" id="UP001142317">
    <property type="component" value="Unassembled WGS sequence"/>
</dbReference>
<evidence type="ECO:0000313" key="5">
    <source>
        <dbReference type="EMBL" id="GLJ79961.1"/>
    </source>
</evidence>
<keyword evidence="6" id="KW-1185">Reference proteome</keyword>
<evidence type="ECO:0000256" key="1">
    <source>
        <dbReference type="ARBA" id="ARBA00021292"/>
    </source>
</evidence>
<organism evidence="5 6">
    <name type="scientific">Microbacterium imperiale</name>
    <dbReference type="NCBI Taxonomy" id="33884"/>
    <lineage>
        <taxon>Bacteria</taxon>
        <taxon>Bacillati</taxon>
        <taxon>Actinomycetota</taxon>
        <taxon>Actinomycetes</taxon>
        <taxon>Micrococcales</taxon>
        <taxon>Microbacteriaceae</taxon>
        <taxon>Microbacterium</taxon>
    </lineage>
</organism>
<reference evidence="5" key="1">
    <citation type="journal article" date="2014" name="Int. J. Syst. Evol. Microbiol.">
        <title>Complete genome sequence of Corynebacterium casei LMG S-19264T (=DSM 44701T), isolated from a smear-ripened cheese.</title>
        <authorList>
            <consortium name="US DOE Joint Genome Institute (JGI-PGF)"/>
            <person name="Walter F."/>
            <person name="Albersmeier A."/>
            <person name="Kalinowski J."/>
            <person name="Ruckert C."/>
        </authorList>
    </citation>
    <scope>NUCLEOTIDE SEQUENCE</scope>
    <source>
        <strain evidence="5">VKM Ac-1447</strain>
    </source>
</reference>
<comment type="caution">
    <text evidence="5">The sequence shown here is derived from an EMBL/GenBank/DDBJ whole genome shotgun (WGS) entry which is preliminary data.</text>
</comment>
<evidence type="ECO:0000256" key="3">
    <source>
        <dbReference type="ARBA" id="ARBA00022679"/>
    </source>
</evidence>
<evidence type="ECO:0000256" key="2">
    <source>
        <dbReference type="ARBA" id="ARBA00022676"/>
    </source>
</evidence>
<sequence length="282" mass="30744">MVAAWAPDVIHMQYKREQIVFTRRLSRIAPVIWTEHGTLPQRSLAARALMALYRAASSHASAIICVSSEVAHSVTSVTRHSRVTVVENAIDSRAFAPASAQQREAAREVLGIDQEVPLALWVARLHPGKLPELAVRIGRHWHGVTIIAGDGPSRSEIEAAARTSPRVRVVGHVADTRELYAAADLMMFTSAGRGEGYPTTTILEASAMDLPIITHRSSGAGDVVEAVDGGVVEEADDITSWLTGMDEVRSRSSSARRAEWVAQHSTDQWTLRHADIIAEVRK</sequence>
<gene>
    <name evidence="5" type="ORF">GCM10017586_16440</name>
</gene>
<dbReference type="InterPro" id="IPR050194">
    <property type="entry name" value="Glycosyltransferase_grp1"/>
</dbReference>
<dbReference type="InterPro" id="IPR028098">
    <property type="entry name" value="Glyco_trans_4-like_N"/>
</dbReference>
<keyword evidence="3" id="KW-0808">Transferase</keyword>
<dbReference type="CDD" id="cd03801">
    <property type="entry name" value="GT4_PimA-like"/>
    <property type="match status" value="1"/>
</dbReference>
<dbReference type="PANTHER" id="PTHR45947">
    <property type="entry name" value="SULFOQUINOVOSYL TRANSFERASE SQD2"/>
    <property type="match status" value="1"/>
</dbReference>
<evidence type="ECO:0000313" key="6">
    <source>
        <dbReference type="Proteomes" id="UP001142317"/>
    </source>
</evidence>
<dbReference type="EMBL" id="BSEO01000007">
    <property type="protein sequence ID" value="GLJ79961.1"/>
    <property type="molecule type" value="Genomic_DNA"/>
</dbReference>
<dbReference type="SUPFAM" id="SSF53756">
    <property type="entry name" value="UDP-Glycosyltransferase/glycogen phosphorylase"/>
    <property type="match status" value="1"/>
</dbReference>
<dbReference type="Gene3D" id="3.40.50.2000">
    <property type="entry name" value="Glycogen Phosphorylase B"/>
    <property type="match status" value="2"/>
</dbReference>
<accession>A0A9W6HGZ0</accession>
<reference evidence="5" key="2">
    <citation type="submission" date="2023-01" db="EMBL/GenBank/DDBJ databases">
        <authorList>
            <person name="Sun Q."/>
            <person name="Evtushenko L."/>
        </authorList>
    </citation>
    <scope>NUCLEOTIDE SEQUENCE</scope>
    <source>
        <strain evidence="5">VKM Ac-1447</strain>
    </source>
</reference>
<dbReference type="GO" id="GO:0016757">
    <property type="term" value="F:glycosyltransferase activity"/>
    <property type="evidence" value="ECO:0007669"/>
    <property type="project" value="UniProtKB-KW"/>
</dbReference>
<dbReference type="PANTHER" id="PTHR45947:SF3">
    <property type="entry name" value="SULFOQUINOVOSYL TRANSFERASE SQD2"/>
    <property type="match status" value="1"/>
</dbReference>
<feature type="domain" description="Glycosyltransferase subfamily 4-like N-terminal" evidence="4">
    <location>
        <begin position="3"/>
        <end position="91"/>
    </location>
</feature>
<keyword evidence="2" id="KW-0328">Glycosyltransferase</keyword>
<dbReference type="Pfam" id="PF13692">
    <property type="entry name" value="Glyco_trans_1_4"/>
    <property type="match status" value="1"/>
</dbReference>
<protein>
    <recommendedName>
        <fullName evidence="1">D-inositol 3-phosphate glycosyltransferase</fullName>
    </recommendedName>
</protein>
<dbReference type="GO" id="GO:1901137">
    <property type="term" value="P:carbohydrate derivative biosynthetic process"/>
    <property type="evidence" value="ECO:0007669"/>
    <property type="project" value="UniProtKB-ARBA"/>
</dbReference>
<proteinExistence type="predicted"/>
<dbReference type="AlphaFoldDB" id="A0A9W6HGZ0"/>
<dbReference type="Pfam" id="PF13439">
    <property type="entry name" value="Glyco_transf_4"/>
    <property type="match status" value="1"/>
</dbReference>
<name>A0A9W6HGZ0_9MICO</name>
<evidence type="ECO:0000259" key="4">
    <source>
        <dbReference type="Pfam" id="PF13439"/>
    </source>
</evidence>